<dbReference type="GO" id="GO:0005829">
    <property type="term" value="C:cytosol"/>
    <property type="evidence" value="ECO:0007669"/>
    <property type="project" value="TreeGrafter"/>
</dbReference>
<dbReference type="RefSeq" id="WP_166400937.1">
    <property type="nucleotide sequence ID" value="NZ_JAANAS010000094.1"/>
</dbReference>
<comment type="similarity">
    <text evidence="1 5">Belongs to the Fmt family.</text>
</comment>
<comment type="caution">
    <text evidence="8">The sequence shown here is derived from an EMBL/GenBank/DDBJ whole genome shotgun (WGS) entry which is preliminary data.</text>
</comment>
<dbReference type="Gene3D" id="3.40.50.12230">
    <property type="match status" value="1"/>
</dbReference>
<feature type="binding site" evidence="5">
    <location>
        <begin position="111"/>
        <end position="114"/>
    </location>
    <ligand>
        <name>(6S)-5,6,7,8-tetrahydrofolate</name>
        <dbReference type="ChEBI" id="CHEBI:57453"/>
    </ligand>
</feature>
<evidence type="ECO:0000259" key="6">
    <source>
        <dbReference type="Pfam" id="PF00551"/>
    </source>
</evidence>
<dbReference type="InterPro" id="IPR041711">
    <property type="entry name" value="Met-tRNA-FMT_N"/>
</dbReference>
<evidence type="ECO:0000313" key="8">
    <source>
        <dbReference type="EMBL" id="NGZ90705.1"/>
    </source>
</evidence>
<keyword evidence="3 5" id="KW-0808">Transferase</keyword>
<dbReference type="InterPro" id="IPR002376">
    <property type="entry name" value="Formyl_transf_N"/>
</dbReference>
<comment type="function">
    <text evidence="5">Attaches a formyl group to the free amino group of methionyl-tRNA(fMet). The formyl group appears to play a dual role in the initiator identity of N-formylmethionyl-tRNA by promoting its recognition by IF2 and preventing the misappropriation of this tRNA by the elongation apparatus.</text>
</comment>
<evidence type="ECO:0000256" key="4">
    <source>
        <dbReference type="ARBA" id="ARBA00022917"/>
    </source>
</evidence>
<dbReference type="PANTHER" id="PTHR11138:SF5">
    <property type="entry name" value="METHIONYL-TRNA FORMYLTRANSFERASE, MITOCHONDRIAL"/>
    <property type="match status" value="1"/>
</dbReference>
<sequence>MNKLRICFMGTPDFAVSILKDILAHNYEVVGVVTATDKPAGRGRKLKASAVKEFALEQNLNVYQPTNLKSDQFKIDLEAMNPNLLVVVAFRMLPKKVWSFPKFGTFNLHASLLPNYRGAAPIHWAVINNEKQTGVTTFFLDEKIDTGEIILSKSLEISPSESTGEIYLKLMNLGGKAVVETLQKIEQKGSNVKTTPQSCENEFKEAPKLTKENTKINWHQNGEAIYNQIRGLSPFPLAWSYLKEEKKQLVCKFYASEFIKEKHRFPPGKIILENKTIKIACLDGFIIPKELKLEGKKKMKVKELLNGYQFMETTLFL</sequence>
<dbReference type="Pfam" id="PF00551">
    <property type="entry name" value="Formyl_trans_N"/>
    <property type="match status" value="1"/>
</dbReference>
<feature type="domain" description="Formyl transferase N-terminal" evidence="6">
    <location>
        <begin position="5"/>
        <end position="182"/>
    </location>
</feature>
<comment type="catalytic activity">
    <reaction evidence="5">
        <text>L-methionyl-tRNA(fMet) + (6R)-10-formyltetrahydrofolate = N-formyl-L-methionyl-tRNA(fMet) + (6S)-5,6,7,8-tetrahydrofolate + H(+)</text>
        <dbReference type="Rhea" id="RHEA:24380"/>
        <dbReference type="Rhea" id="RHEA-COMP:9952"/>
        <dbReference type="Rhea" id="RHEA-COMP:9953"/>
        <dbReference type="ChEBI" id="CHEBI:15378"/>
        <dbReference type="ChEBI" id="CHEBI:57453"/>
        <dbReference type="ChEBI" id="CHEBI:78530"/>
        <dbReference type="ChEBI" id="CHEBI:78844"/>
        <dbReference type="ChEBI" id="CHEBI:195366"/>
        <dbReference type="EC" id="2.1.2.9"/>
    </reaction>
</comment>
<keyword evidence="4 5" id="KW-0648">Protein biosynthesis</keyword>
<keyword evidence="9" id="KW-1185">Reference proteome</keyword>
<dbReference type="CDD" id="cd08646">
    <property type="entry name" value="FMT_core_Met-tRNA-FMT_N"/>
    <property type="match status" value="1"/>
</dbReference>
<dbReference type="SUPFAM" id="SSF53328">
    <property type="entry name" value="Formyltransferase"/>
    <property type="match status" value="1"/>
</dbReference>
<dbReference type="EC" id="2.1.2.9" evidence="2 5"/>
<reference evidence="8" key="1">
    <citation type="submission" date="2020-03" db="EMBL/GenBank/DDBJ databases">
        <title>Psychroflexus Maritimus sp. nov., isolate from marine sediment.</title>
        <authorList>
            <person name="Zhong Y.-L."/>
        </authorList>
    </citation>
    <scope>NUCLEOTIDE SEQUENCE</scope>
    <source>
        <strain evidence="8">C1</strain>
    </source>
</reference>
<evidence type="ECO:0000259" key="7">
    <source>
        <dbReference type="Pfam" id="PF02911"/>
    </source>
</evidence>
<proteinExistence type="inferred from homology"/>
<evidence type="ECO:0000256" key="2">
    <source>
        <dbReference type="ARBA" id="ARBA00012261"/>
    </source>
</evidence>
<dbReference type="Proteomes" id="UP000643701">
    <property type="component" value="Unassembled WGS sequence"/>
</dbReference>
<accession>A0A967AJZ4</accession>
<dbReference type="InterPro" id="IPR011034">
    <property type="entry name" value="Formyl_transferase-like_C_sf"/>
</dbReference>
<feature type="domain" description="Formyl transferase C-terminal" evidence="7">
    <location>
        <begin position="208"/>
        <end position="308"/>
    </location>
</feature>
<evidence type="ECO:0000313" key="9">
    <source>
        <dbReference type="Proteomes" id="UP000643701"/>
    </source>
</evidence>
<dbReference type="InterPro" id="IPR005793">
    <property type="entry name" value="Formyl_trans_C"/>
</dbReference>
<evidence type="ECO:0000256" key="3">
    <source>
        <dbReference type="ARBA" id="ARBA00022679"/>
    </source>
</evidence>
<dbReference type="InterPro" id="IPR044135">
    <property type="entry name" value="Met-tRNA-FMT_C"/>
</dbReference>
<dbReference type="InterPro" id="IPR005794">
    <property type="entry name" value="Fmt"/>
</dbReference>
<dbReference type="PANTHER" id="PTHR11138">
    <property type="entry name" value="METHIONYL-TRNA FORMYLTRANSFERASE"/>
    <property type="match status" value="1"/>
</dbReference>
<dbReference type="Pfam" id="PF02911">
    <property type="entry name" value="Formyl_trans_C"/>
    <property type="match status" value="1"/>
</dbReference>
<dbReference type="GO" id="GO:0004479">
    <property type="term" value="F:methionyl-tRNA formyltransferase activity"/>
    <property type="evidence" value="ECO:0007669"/>
    <property type="project" value="UniProtKB-UniRule"/>
</dbReference>
<dbReference type="InterPro" id="IPR036477">
    <property type="entry name" value="Formyl_transf_N_sf"/>
</dbReference>
<dbReference type="SUPFAM" id="SSF50486">
    <property type="entry name" value="FMT C-terminal domain-like"/>
    <property type="match status" value="1"/>
</dbReference>
<organism evidence="8 9">
    <name type="scientific">Psychroflexus maritimus</name>
    <dbReference type="NCBI Taxonomy" id="2714865"/>
    <lineage>
        <taxon>Bacteria</taxon>
        <taxon>Pseudomonadati</taxon>
        <taxon>Bacteroidota</taxon>
        <taxon>Flavobacteriia</taxon>
        <taxon>Flavobacteriales</taxon>
        <taxon>Flavobacteriaceae</taxon>
        <taxon>Psychroflexus</taxon>
    </lineage>
</organism>
<dbReference type="CDD" id="cd08704">
    <property type="entry name" value="Met_tRNA_FMT_C"/>
    <property type="match status" value="1"/>
</dbReference>
<dbReference type="NCBIfam" id="TIGR00460">
    <property type="entry name" value="fmt"/>
    <property type="match status" value="1"/>
</dbReference>
<evidence type="ECO:0000256" key="1">
    <source>
        <dbReference type="ARBA" id="ARBA00010699"/>
    </source>
</evidence>
<name>A0A967AJZ4_9FLAO</name>
<dbReference type="AlphaFoldDB" id="A0A967AJZ4"/>
<protein>
    <recommendedName>
        <fullName evidence="2 5">Methionyl-tRNA formyltransferase</fullName>
        <ecNumber evidence="2 5">2.1.2.9</ecNumber>
    </recommendedName>
</protein>
<gene>
    <name evidence="5" type="primary">fmt</name>
    <name evidence="8" type="ORF">G7034_10625</name>
</gene>
<dbReference type="EMBL" id="JAANAS010000094">
    <property type="protein sequence ID" value="NGZ90705.1"/>
    <property type="molecule type" value="Genomic_DNA"/>
</dbReference>
<dbReference type="HAMAP" id="MF_00182">
    <property type="entry name" value="Formyl_trans"/>
    <property type="match status" value="1"/>
</dbReference>
<evidence type="ECO:0000256" key="5">
    <source>
        <dbReference type="HAMAP-Rule" id="MF_00182"/>
    </source>
</evidence>